<dbReference type="PANTHER" id="PTHR43741:SF4">
    <property type="entry name" value="FMN-DEPENDENT NADH:QUINONE OXIDOREDUCTASE"/>
    <property type="match status" value="1"/>
</dbReference>
<feature type="compositionally biased region" description="Low complexity" evidence="7">
    <location>
        <begin position="224"/>
        <end position="249"/>
    </location>
</feature>
<dbReference type="GO" id="GO:0009055">
    <property type="term" value="F:electron transfer activity"/>
    <property type="evidence" value="ECO:0007669"/>
    <property type="project" value="UniProtKB-UniRule"/>
</dbReference>
<dbReference type="HAMAP" id="MF_01216">
    <property type="entry name" value="Azoreductase_type1"/>
    <property type="match status" value="1"/>
</dbReference>
<evidence type="ECO:0000256" key="4">
    <source>
        <dbReference type="ARBA" id="ARBA00023027"/>
    </source>
</evidence>
<dbReference type="Gene3D" id="3.40.50.360">
    <property type="match status" value="1"/>
</dbReference>
<comment type="function">
    <text evidence="6">Quinone reductase that provides resistance to thiol-specific stress caused by electrophilic quinones.</text>
</comment>
<dbReference type="InterPro" id="IPR050104">
    <property type="entry name" value="FMN-dep_NADH:Q_OxRdtase_AzoR1"/>
</dbReference>
<evidence type="ECO:0000313" key="10">
    <source>
        <dbReference type="Proteomes" id="UP000295573"/>
    </source>
</evidence>
<keyword evidence="10" id="KW-1185">Reference proteome</keyword>
<sequence>MTSLLHLDSSANRSDESVTRQLTRLFAETWQCLYGQAGYRYRDLAVEPAPPIDTAYCALGRRSERYGVVPLAKVDALIDNQAEETTWALTRPLIDELVSSQTVLIGAPMYNYTLPAALKAWIDRVSFPGALVDPSSRTRVLRNTKVVIVTSRGGAYGPGTPREGWDYETPYLREYFTKHGVRDLHVITRRADLGQPGPAPRGPARAGGTVPRRSPRRGRGGSPRRGQGARRAGVGAAARAEVEAAGASG</sequence>
<dbReference type="Proteomes" id="UP000295573">
    <property type="component" value="Unassembled WGS sequence"/>
</dbReference>
<evidence type="ECO:0000256" key="5">
    <source>
        <dbReference type="ARBA" id="ARBA00048542"/>
    </source>
</evidence>
<comment type="caution">
    <text evidence="6">Lacks conserved residue(s) required for the propagation of feature annotation.</text>
</comment>
<dbReference type="InterPro" id="IPR003680">
    <property type="entry name" value="Flavodoxin_fold"/>
</dbReference>
<keyword evidence="1 6" id="KW-0285">Flavoprotein</keyword>
<name>A0A4R2J562_9ACTN</name>
<dbReference type="AlphaFoldDB" id="A0A4R2J562"/>
<comment type="caution">
    <text evidence="9">The sequence shown here is derived from an EMBL/GenBank/DDBJ whole genome shotgun (WGS) entry which is preliminary data.</text>
</comment>
<comment type="function">
    <text evidence="6">Also exhibits azoreductase activity. Catalyzes the reductive cleavage of the azo bond in aromatic azo compounds to the corresponding amines.</text>
</comment>
<dbReference type="EC" id="1.6.5.-" evidence="6"/>
<evidence type="ECO:0000313" key="9">
    <source>
        <dbReference type="EMBL" id="TCO51419.1"/>
    </source>
</evidence>
<organism evidence="9 10">
    <name type="scientific">Kribbella antiqua</name>
    <dbReference type="NCBI Taxonomy" id="2512217"/>
    <lineage>
        <taxon>Bacteria</taxon>
        <taxon>Bacillati</taxon>
        <taxon>Actinomycetota</taxon>
        <taxon>Actinomycetes</taxon>
        <taxon>Propionibacteriales</taxon>
        <taxon>Kribbellaceae</taxon>
        <taxon>Kribbella</taxon>
    </lineage>
</organism>
<evidence type="ECO:0000256" key="1">
    <source>
        <dbReference type="ARBA" id="ARBA00022630"/>
    </source>
</evidence>
<feature type="binding site" evidence="6">
    <location>
        <position position="10"/>
    </location>
    <ligand>
        <name>FMN</name>
        <dbReference type="ChEBI" id="CHEBI:58210"/>
    </ligand>
</feature>
<dbReference type="GO" id="GO:0010181">
    <property type="term" value="F:FMN binding"/>
    <property type="evidence" value="ECO:0007669"/>
    <property type="project" value="UniProtKB-UniRule"/>
</dbReference>
<dbReference type="SUPFAM" id="SSF52218">
    <property type="entry name" value="Flavoproteins"/>
    <property type="match status" value="1"/>
</dbReference>
<comment type="catalytic activity">
    <reaction evidence="6">
        <text>2 a quinone + NADH + H(+) = 2 a 1,4-benzosemiquinone + NAD(+)</text>
        <dbReference type="Rhea" id="RHEA:65952"/>
        <dbReference type="ChEBI" id="CHEBI:15378"/>
        <dbReference type="ChEBI" id="CHEBI:57540"/>
        <dbReference type="ChEBI" id="CHEBI:57945"/>
        <dbReference type="ChEBI" id="CHEBI:132124"/>
        <dbReference type="ChEBI" id="CHEBI:134225"/>
    </reaction>
</comment>
<dbReference type="InterPro" id="IPR029039">
    <property type="entry name" value="Flavoprotein-like_sf"/>
</dbReference>
<dbReference type="GO" id="GO:0016652">
    <property type="term" value="F:oxidoreductase activity, acting on NAD(P)H as acceptor"/>
    <property type="evidence" value="ECO:0007669"/>
    <property type="project" value="UniProtKB-UniRule"/>
</dbReference>
<evidence type="ECO:0000256" key="7">
    <source>
        <dbReference type="SAM" id="MobiDB-lite"/>
    </source>
</evidence>
<accession>A0A4R2J562</accession>
<dbReference type="Pfam" id="PF02525">
    <property type="entry name" value="Flavodoxin_2"/>
    <property type="match status" value="1"/>
</dbReference>
<comment type="catalytic activity">
    <reaction evidence="5">
        <text>N,N-dimethyl-1,4-phenylenediamine + anthranilate + 2 NAD(+) = 2-(4-dimethylaminophenyl)diazenylbenzoate + 2 NADH + 2 H(+)</text>
        <dbReference type="Rhea" id="RHEA:55872"/>
        <dbReference type="ChEBI" id="CHEBI:15378"/>
        <dbReference type="ChEBI" id="CHEBI:15783"/>
        <dbReference type="ChEBI" id="CHEBI:16567"/>
        <dbReference type="ChEBI" id="CHEBI:57540"/>
        <dbReference type="ChEBI" id="CHEBI:57945"/>
        <dbReference type="ChEBI" id="CHEBI:71579"/>
        <dbReference type="EC" id="1.7.1.17"/>
    </reaction>
    <physiologicalReaction direction="right-to-left" evidence="5">
        <dbReference type="Rhea" id="RHEA:55874"/>
    </physiologicalReaction>
</comment>
<feature type="domain" description="Flavodoxin-like fold" evidence="8">
    <location>
        <begin position="4"/>
        <end position="188"/>
    </location>
</feature>
<feature type="compositionally biased region" description="Low complexity" evidence="7">
    <location>
        <begin position="202"/>
        <end position="212"/>
    </location>
</feature>
<keyword evidence="4 6" id="KW-0520">NAD</keyword>
<dbReference type="EMBL" id="SLWR01000001">
    <property type="protein sequence ID" value="TCO51419.1"/>
    <property type="molecule type" value="Genomic_DNA"/>
</dbReference>
<dbReference type="GO" id="GO:0016655">
    <property type="term" value="F:oxidoreductase activity, acting on NAD(P)H, quinone or similar compound as acceptor"/>
    <property type="evidence" value="ECO:0007669"/>
    <property type="project" value="InterPro"/>
</dbReference>
<feature type="binding site" evidence="6">
    <location>
        <begin position="151"/>
        <end position="154"/>
    </location>
    <ligand>
        <name>FMN</name>
        <dbReference type="ChEBI" id="CHEBI:58210"/>
    </ligand>
</feature>
<keyword evidence="2 6" id="KW-0288">FMN</keyword>
<evidence type="ECO:0000256" key="3">
    <source>
        <dbReference type="ARBA" id="ARBA00023002"/>
    </source>
</evidence>
<gene>
    <name evidence="6" type="primary">azoR</name>
    <name evidence="9" type="ORF">EV646_101402</name>
</gene>
<evidence type="ECO:0000259" key="8">
    <source>
        <dbReference type="Pfam" id="PF02525"/>
    </source>
</evidence>
<dbReference type="EC" id="1.7.1.17" evidence="6"/>
<proteinExistence type="inferred from homology"/>
<dbReference type="PANTHER" id="PTHR43741">
    <property type="entry name" value="FMN-DEPENDENT NADH-AZOREDUCTASE 1"/>
    <property type="match status" value="1"/>
</dbReference>
<dbReference type="InterPro" id="IPR023048">
    <property type="entry name" value="NADH:quinone_OxRdtase_FMN_depd"/>
</dbReference>
<protein>
    <recommendedName>
        <fullName evidence="6">FMN dependent NADH:quinone oxidoreductase</fullName>
        <ecNumber evidence="6">1.6.5.-</ecNumber>
    </recommendedName>
    <alternativeName>
        <fullName evidence="6">Azo-dye reductase</fullName>
    </alternativeName>
    <alternativeName>
        <fullName evidence="6">FMN-dependent NADH-azo compound oxidoreductase</fullName>
    </alternativeName>
    <alternativeName>
        <fullName evidence="6">FMN-dependent NADH-azoreductase</fullName>
        <ecNumber evidence="6">1.7.1.17</ecNumber>
    </alternativeName>
</protein>
<comment type="subunit">
    <text evidence="6">Homodimer.</text>
</comment>
<comment type="cofactor">
    <cofactor evidence="6">
        <name>FMN</name>
        <dbReference type="ChEBI" id="CHEBI:58210"/>
    </cofactor>
    <text evidence="6">Binds 1 FMN per subunit.</text>
</comment>
<evidence type="ECO:0000256" key="6">
    <source>
        <dbReference type="HAMAP-Rule" id="MF_01216"/>
    </source>
</evidence>
<evidence type="ECO:0000256" key="2">
    <source>
        <dbReference type="ARBA" id="ARBA00022643"/>
    </source>
</evidence>
<comment type="similarity">
    <text evidence="6">Belongs to the azoreductase type 1 family.</text>
</comment>
<feature type="region of interest" description="Disordered" evidence="7">
    <location>
        <begin position="189"/>
        <end position="249"/>
    </location>
</feature>
<keyword evidence="3 6" id="KW-0560">Oxidoreductase</keyword>
<reference evidence="9 10" key="1">
    <citation type="journal article" date="2015" name="Stand. Genomic Sci.">
        <title>Genomic Encyclopedia of Bacterial and Archaeal Type Strains, Phase III: the genomes of soil and plant-associated and newly described type strains.</title>
        <authorList>
            <person name="Whitman W.B."/>
            <person name="Woyke T."/>
            <person name="Klenk H.P."/>
            <person name="Zhou Y."/>
            <person name="Lilburn T.G."/>
            <person name="Beck B.J."/>
            <person name="De Vos P."/>
            <person name="Vandamme P."/>
            <person name="Eisen J.A."/>
            <person name="Garrity G."/>
            <person name="Hugenholtz P."/>
            <person name="Kyrpides N.C."/>
        </authorList>
    </citation>
    <scope>NUCLEOTIDE SEQUENCE [LARGE SCALE GENOMIC DNA]</scope>
    <source>
        <strain evidence="9 10">VKM Ac-2541</strain>
    </source>
</reference>